<keyword evidence="4" id="KW-0233">DNA recombination</keyword>
<protein>
    <submittedName>
        <fullName evidence="8">Integrase</fullName>
    </submittedName>
</protein>
<reference evidence="9" key="1">
    <citation type="journal article" date="2017" name="Biotechnol. Biofuels">
        <title>Evaluation of environmental bacterial communities as a factor affecting the growth of duckweed Lemna minor.</title>
        <authorList>
            <person name="Ishizawa H."/>
            <person name="Kuroda M."/>
            <person name="Morikawa M."/>
            <person name="Ike M."/>
        </authorList>
    </citation>
    <scope>NUCLEOTIDE SEQUENCE [LARGE SCALE GENOMIC DNA]</scope>
    <source>
        <strain evidence="9">M6</strain>
    </source>
</reference>
<dbReference type="InterPro" id="IPR025166">
    <property type="entry name" value="Integrase_DNA_bind_dom"/>
</dbReference>
<dbReference type="InterPro" id="IPR011010">
    <property type="entry name" value="DNA_brk_join_enz"/>
</dbReference>
<feature type="domain" description="Tyr recombinase" evidence="6">
    <location>
        <begin position="197"/>
        <end position="382"/>
    </location>
</feature>
<dbReference type="Proteomes" id="UP000278756">
    <property type="component" value="Chromosome 1"/>
</dbReference>
<evidence type="ECO:0000256" key="3">
    <source>
        <dbReference type="ARBA" id="ARBA00023125"/>
    </source>
</evidence>
<dbReference type="PANTHER" id="PTHR30629">
    <property type="entry name" value="PROPHAGE INTEGRASE"/>
    <property type="match status" value="1"/>
</dbReference>
<comment type="similarity">
    <text evidence="1">Belongs to the 'phage' integrase family.</text>
</comment>
<dbReference type="Pfam" id="PF13356">
    <property type="entry name" value="Arm-DNA-bind_3"/>
    <property type="match status" value="1"/>
</dbReference>
<proteinExistence type="inferred from homology"/>
<dbReference type="InterPro" id="IPR044068">
    <property type="entry name" value="CB"/>
</dbReference>
<dbReference type="Gene3D" id="3.30.160.390">
    <property type="entry name" value="Integrase, DNA-binding domain"/>
    <property type="match status" value="1"/>
</dbReference>
<dbReference type="AlphaFoldDB" id="A0A3G9G3C3"/>
<dbReference type="Gene3D" id="1.10.443.10">
    <property type="entry name" value="Intergrase catalytic core"/>
    <property type="match status" value="1"/>
</dbReference>
<dbReference type="OrthoDB" id="9795573at2"/>
<evidence type="ECO:0000259" key="7">
    <source>
        <dbReference type="PROSITE" id="PS51900"/>
    </source>
</evidence>
<dbReference type="CDD" id="cd00801">
    <property type="entry name" value="INT_P4_C"/>
    <property type="match status" value="1"/>
</dbReference>
<dbReference type="InterPro" id="IPR013762">
    <property type="entry name" value="Integrase-like_cat_sf"/>
</dbReference>
<dbReference type="PROSITE" id="PS51900">
    <property type="entry name" value="CB"/>
    <property type="match status" value="1"/>
</dbReference>
<name>A0A3G9G3C3_9CAUL</name>
<dbReference type="InterPro" id="IPR010998">
    <property type="entry name" value="Integrase_recombinase_N"/>
</dbReference>
<evidence type="ECO:0000313" key="9">
    <source>
        <dbReference type="Proteomes" id="UP000278756"/>
    </source>
</evidence>
<keyword evidence="2" id="KW-0229">DNA integration</keyword>
<evidence type="ECO:0000256" key="1">
    <source>
        <dbReference type="ARBA" id="ARBA00008857"/>
    </source>
</evidence>
<dbReference type="SUPFAM" id="SSF56349">
    <property type="entry name" value="DNA breaking-rejoining enzymes"/>
    <property type="match status" value="1"/>
</dbReference>
<dbReference type="EMBL" id="AP018827">
    <property type="protein sequence ID" value="BBF80251.1"/>
    <property type="molecule type" value="Genomic_DNA"/>
</dbReference>
<dbReference type="GO" id="GO:0003677">
    <property type="term" value="F:DNA binding"/>
    <property type="evidence" value="ECO:0007669"/>
    <property type="project" value="UniProtKB-UniRule"/>
</dbReference>
<evidence type="ECO:0000256" key="2">
    <source>
        <dbReference type="ARBA" id="ARBA00022908"/>
    </source>
</evidence>
<dbReference type="InterPro" id="IPR002104">
    <property type="entry name" value="Integrase_catalytic"/>
</dbReference>
<accession>A0A3G9G3C3</accession>
<dbReference type="Pfam" id="PF00589">
    <property type="entry name" value="Phage_integrase"/>
    <property type="match status" value="1"/>
</dbReference>
<keyword evidence="3 5" id="KW-0238">DNA-binding</keyword>
<evidence type="ECO:0000256" key="4">
    <source>
        <dbReference type="ARBA" id="ARBA00023172"/>
    </source>
</evidence>
<dbReference type="RefSeq" id="WP_126420476.1">
    <property type="nucleotide sequence ID" value="NZ_AP018827.1"/>
</dbReference>
<dbReference type="PANTHER" id="PTHR30629:SF2">
    <property type="entry name" value="PROPHAGE INTEGRASE INTS-RELATED"/>
    <property type="match status" value="1"/>
</dbReference>
<reference evidence="9" key="2">
    <citation type="journal article" date="2017" name="Plant Physiol. Biochem.">
        <title>Differential oxidative and antioxidative response of duckweed Lemna minor toward plant growth promoting/inhibiting bacteria.</title>
        <authorList>
            <person name="Ishizawa H."/>
            <person name="Kuroda M."/>
            <person name="Morikawa M."/>
            <person name="Ike M."/>
        </authorList>
    </citation>
    <scope>NUCLEOTIDE SEQUENCE [LARGE SCALE GENOMIC DNA]</scope>
    <source>
        <strain evidence="9">M6</strain>
    </source>
</reference>
<dbReference type="PROSITE" id="PS51898">
    <property type="entry name" value="TYR_RECOMBINASE"/>
    <property type="match status" value="1"/>
</dbReference>
<evidence type="ECO:0000259" key="6">
    <source>
        <dbReference type="PROSITE" id="PS51898"/>
    </source>
</evidence>
<feature type="domain" description="Core-binding (CB)" evidence="7">
    <location>
        <begin position="98"/>
        <end position="179"/>
    </location>
</feature>
<dbReference type="InterPro" id="IPR050808">
    <property type="entry name" value="Phage_Integrase"/>
</dbReference>
<dbReference type="GO" id="GO:0015074">
    <property type="term" value="P:DNA integration"/>
    <property type="evidence" value="ECO:0007669"/>
    <property type="project" value="UniProtKB-KW"/>
</dbReference>
<dbReference type="InterPro" id="IPR038488">
    <property type="entry name" value="Integrase_DNA-bd_sf"/>
</dbReference>
<dbReference type="Gene3D" id="1.10.150.130">
    <property type="match status" value="1"/>
</dbReference>
<organism evidence="8 9">
    <name type="scientific">Asticcacaulis excentricus</name>
    <dbReference type="NCBI Taxonomy" id="78587"/>
    <lineage>
        <taxon>Bacteria</taxon>
        <taxon>Pseudomonadati</taxon>
        <taxon>Pseudomonadota</taxon>
        <taxon>Alphaproteobacteria</taxon>
        <taxon>Caulobacterales</taxon>
        <taxon>Caulobacteraceae</taxon>
        <taxon>Asticcacaulis</taxon>
    </lineage>
</organism>
<evidence type="ECO:0000256" key="5">
    <source>
        <dbReference type="PROSITE-ProRule" id="PRU01248"/>
    </source>
</evidence>
<evidence type="ECO:0000313" key="8">
    <source>
        <dbReference type="EMBL" id="BBF80251.1"/>
    </source>
</evidence>
<sequence length="415" mass="46962">MSLSDAAIRCVKSKNQEFKLFDEGGLYLLIKPSGSKLWRFKYRIHGKDRALALGSYPATSLKAARKARDEAKEVLEKGGDPGTEKKRQAVAASIAAASTFNIVAEEYVQKLRDDGMAPATEKKTLWLLKQFADNLGPRPISDIEPFEVLHVLRKVEKKGNLETAHRLRSFAGRVFRYAIWTSRAKSDPTAMLAWALRTPKVTNHAAIVEAKPLGGLLRAIDGFDGYKPIGYALKLSPHVFVRPSELRRAEWTEFNLEEAYWRIPANRMKMGREHWVPLSRQSVTLLRDLNEITGNHAYLFPSIRTWQRPMSENAVNVALRRLGYGSDEMTGHGFRSTASTLLNESGLWQPDAIEVALAHKDKNKVRGTYNRGRYWSERVEMAQWWSDYLDELKTTVHIDALPSPGSRVEKLARCG</sequence>
<dbReference type="Pfam" id="PF22022">
    <property type="entry name" value="Phage_int_M"/>
    <property type="match status" value="1"/>
</dbReference>
<gene>
    <name evidence="8" type="ORF">EM6_0830</name>
</gene>
<dbReference type="InterPro" id="IPR053876">
    <property type="entry name" value="Phage_int_M"/>
</dbReference>
<dbReference type="GO" id="GO:0006310">
    <property type="term" value="P:DNA recombination"/>
    <property type="evidence" value="ECO:0007669"/>
    <property type="project" value="UniProtKB-KW"/>
</dbReference>